<evidence type="ECO:0000259" key="12">
    <source>
        <dbReference type="Pfam" id="PF13733"/>
    </source>
</evidence>
<proteinExistence type="inferred from homology"/>
<keyword evidence="9" id="KW-0472">Membrane</keyword>
<dbReference type="InterPro" id="IPR027791">
    <property type="entry name" value="Galactosyl_T_C"/>
</dbReference>
<keyword evidence="14" id="KW-1185">Reference proteome</keyword>
<dbReference type="PANTHER" id="PTHR19300:SF57">
    <property type="entry name" value="BETA-1,4-N-ACETYLGALACTOSAMINYLTRANSFERASE"/>
    <property type="match status" value="1"/>
</dbReference>
<keyword evidence="10" id="KW-0325">Glycoprotein</keyword>
<dbReference type="PANTHER" id="PTHR19300">
    <property type="entry name" value="BETA-1,4-GALACTOSYLTRANSFERASE"/>
    <property type="match status" value="1"/>
</dbReference>
<reference evidence="13" key="2">
    <citation type="submission" date="2023-02" db="EMBL/GenBank/DDBJ databases">
        <authorList>
            <person name="Rayyan A."/>
            <person name="Meyer T."/>
            <person name="Kyndt J.A."/>
        </authorList>
    </citation>
    <scope>NUCLEOTIDE SEQUENCE</scope>
    <source>
        <strain evidence="13">DSM 9987</strain>
    </source>
</reference>
<dbReference type="EMBL" id="JAQQLI010000008">
    <property type="protein sequence ID" value="MDC7785503.1"/>
    <property type="molecule type" value="Genomic_DNA"/>
</dbReference>
<evidence type="ECO:0000256" key="7">
    <source>
        <dbReference type="ARBA" id="ARBA00022968"/>
    </source>
</evidence>
<comment type="pathway">
    <text evidence="2">Protein modification; protein glycosylation.</text>
</comment>
<dbReference type="RefSeq" id="WP_272776439.1">
    <property type="nucleotide sequence ID" value="NZ_JAQQLI010000008.1"/>
</dbReference>
<comment type="caution">
    <text evidence="13">The sequence shown here is derived from an EMBL/GenBank/DDBJ whole genome shotgun (WGS) entry which is preliminary data.</text>
</comment>
<name>A0ABT5J771_RHOTP</name>
<evidence type="ECO:0000259" key="11">
    <source>
        <dbReference type="Pfam" id="PF02709"/>
    </source>
</evidence>
<dbReference type="InterPro" id="IPR027995">
    <property type="entry name" value="Galactosyl_T_N"/>
</dbReference>
<dbReference type="Pfam" id="PF02709">
    <property type="entry name" value="Glyco_transf_7C"/>
    <property type="match status" value="1"/>
</dbReference>
<dbReference type="InterPro" id="IPR029044">
    <property type="entry name" value="Nucleotide-diphossugar_trans"/>
</dbReference>
<dbReference type="GO" id="GO:0016757">
    <property type="term" value="F:glycosyltransferase activity"/>
    <property type="evidence" value="ECO:0007669"/>
    <property type="project" value="UniProtKB-KW"/>
</dbReference>
<comment type="subcellular location">
    <subcellularLocation>
        <location evidence="1">Membrane</location>
        <topology evidence="1">Single-pass type II membrane protein</topology>
    </subcellularLocation>
</comment>
<organism evidence="13 14">
    <name type="scientific">Rhodoplanes tepidamans</name>
    <name type="common">Rhodoplanes cryptolactis</name>
    <dbReference type="NCBI Taxonomy" id="200616"/>
    <lineage>
        <taxon>Bacteria</taxon>
        <taxon>Pseudomonadati</taxon>
        <taxon>Pseudomonadota</taxon>
        <taxon>Alphaproteobacteria</taxon>
        <taxon>Hyphomicrobiales</taxon>
        <taxon>Nitrobacteraceae</taxon>
        <taxon>Rhodoplanes</taxon>
    </lineage>
</organism>
<gene>
    <name evidence="13" type="ORF">PQJ73_07395</name>
</gene>
<evidence type="ECO:0000256" key="6">
    <source>
        <dbReference type="ARBA" id="ARBA00022692"/>
    </source>
</evidence>
<dbReference type="Proteomes" id="UP001165652">
    <property type="component" value="Unassembled WGS sequence"/>
</dbReference>
<dbReference type="SUPFAM" id="SSF53448">
    <property type="entry name" value="Nucleotide-diphospho-sugar transferases"/>
    <property type="match status" value="1"/>
</dbReference>
<keyword evidence="6" id="KW-0812">Transmembrane</keyword>
<evidence type="ECO:0000256" key="1">
    <source>
        <dbReference type="ARBA" id="ARBA00004606"/>
    </source>
</evidence>
<accession>A0ABT5J771</accession>
<reference evidence="13" key="1">
    <citation type="journal article" date="2023" name="Microbiol Resour">
        <title>Genome Sequences of Rhodoplanes serenus and Two Thermotolerant Strains, Rhodoplanes tepidamans and 'Rhodoplanes cryptolactis,' Further Refine the Genus.</title>
        <authorList>
            <person name="Rayyan A.A."/>
            <person name="Kyndt J.A."/>
        </authorList>
    </citation>
    <scope>NUCLEOTIDE SEQUENCE</scope>
    <source>
        <strain evidence="13">DSM 9987</strain>
    </source>
</reference>
<keyword evidence="7" id="KW-0735">Signal-anchor</keyword>
<evidence type="ECO:0000256" key="2">
    <source>
        <dbReference type="ARBA" id="ARBA00004922"/>
    </source>
</evidence>
<sequence length="265" mass="28999">MVSYQASVGLGDDNAVAGGHLGVVVPFRDRNAHLAEFLPVLQRYLREHRSKAPARTSLLVVEQEPGREFNIAKLKNIGYVLLRDRIDAVCFHDVDYCPVRVDYRCPKRGGVHLVGRGAETVVDPRGFAVSHDMAAFMGGVVAFAKEGFERVNGYSNDYWGWGYEDTDLAARCEITGVPLTRRNGRFRLLPHPNKGYDLAAGQVAPTASHLRNKALFEQRFAAREATDPASLAADGLSTLDFAVLTRATLAEAAPGFQAEKVTVSI</sequence>
<dbReference type="InterPro" id="IPR003859">
    <property type="entry name" value="Galactosyl_T"/>
</dbReference>
<evidence type="ECO:0000256" key="9">
    <source>
        <dbReference type="ARBA" id="ARBA00023136"/>
    </source>
</evidence>
<evidence type="ECO:0000256" key="4">
    <source>
        <dbReference type="ARBA" id="ARBA00022676"/>
    </source>
</evidence>
<dbReference type="PRINTS" id="PR02050">
    <property type="entry name" value="B14GALTRFASE"/>
</dbReference>
<dbReference type="Pfam" id="PF13733">
    <property type="entry name" value="Glyco_transf_7N"/>
    <property type="match status" value="1"/>
</dbReference>
<feature type="domain" description="Galactosyltransferase N-terminal" evidence="12">
    <location>
        <begin position="19"/>
        <end position="99"/>
    </location>
</feature>
<keyword evidence="8" id="KW-1133">Transmembrane helix</keyword>
<feature type="domain" description="Galactosyltransferase C-terminal" evidence="11">
    <location>
        <begin position="131"/>
        <end position="186"/>
    </location>
</feature>
<evidence type="ECO:0000256" key="8">
    <source>
        <dbReference type="ARBA" id="ARBA00022989"/>
    </source>
</evidence>
<evidence type="ECO:0000256" key="5">
    <source>
        <dbReference type="ARBA" id="ARBA00022679"/>
    </source>
</evidence>
<evidence type="ECO:0000256" key="10">
    <source>
        <dbReference type="ARBA" id="ARBA00023180"/>
    </source>
</evidence>
<evidence type="ECO:0000313" key="14">
    <source>
        <dbReference type="Proteomes" id="UP001165652"/>
    </source>
</evidence>
<comment type="similarity">
    <text evidence="3">Belongs to the glycosyltransferase 7 family.</text>
</comment>
<protein>
    <submittedName>
        <fullName evidence="13">Galactosyltransferase-related protein</fullName>
    </submittedName>
</protein>
<evidence type="ECO:0000313" key="13">
    <source>
        <dbReference type="EMBL" id="MDC7785503.1"/>
    </source>
</evidence>
<keyword evidence="4 13" id="KW-0328">Glycosyltransferase</keyword>
<dbReference type="Gene3D" id="3.90.550.10">
    <property type="entry name" value="Spore Coat Polysaccharide Biosynthesis Protein SpsA, Chain A"/>
    <property type="match status" value="1"/>
</dbReference>
<keyword evidence="5" id="KW-0808">Transferase</keyword>
<evidence type="ECO:0000256" key="3">
    <source>
        <dbReference type="ARBA" id="ARBA00005735"/>
    </source>
</evidence>